<dbReference type="AlphaFoldDB" id="A0A4D8PU10"/>
<protein>
    <submittedName>
        <fullName evidence="1">Uncharacterized protein</fullName>
    </submittedName>
</protein>
<name>A0A4D8PU10_AZOBR</name>
<evidence type="ECO:0000313" key="2">
    <source>
        <dbReference type="Proteomes" id="UP000298596"/>
    </source>
</evidence>
<accession>A0A4D8PU10</accession>
<proteinExistence type="predicted"/>
<sequence length="182" mass="18632">MDLPYDAAPFDRVAPLSVNTSSPLRLAVFVSGLDDTPAGRAAVALADALRLWGYGLDVMAPMGGGALRAALHPGIGQIDLAKRHTGTSVLALARIVAERRPAGLIGVGGDAGLVALGAVRLARQGTPAAVLEDQPPSDGGVRRALRAWLHPRACIVVSGGTTPPDEAARLVLAAFGLPDEVR</sequence>
<dbReference type="Proteomes" id="UP000298596">
    <property type="component" value="Chromosome"/>
</dbReference>
<reference evidence="1 2" key="1">
    <citation type="submission" date="2018-09" db="EMBL/GenBank/DDBJ databases">
        <title>Whole genome based analysis of evolution and adaptive divergence in Indian and Brazilian strains of Azospirillum brasilense.</title>
        <authorList>
            <person name="Singh C."/>
            <person name="Tripathi A.K."/>
        </authorList>
    </citation>
    <scope>NUCLEOTIDE SEQUENCE [LARGE SCALE GENOMIC DNA]</scope>
    <source>
        <strain evidence="1 2">MTCC4036</strain>
    </source>
</reference>
<organism evidence="1 2">
    <name type="scientific">Azospirillum brasilense</name>
    <dbReference type="NCBI Taxonomy" id="192"/>
    <lineage>
        <taxon>Bacteria</taxon>
        <taxon>Pseudomonadati</taxon>
        <taxon>Pseudomonadota</taxon>
        <taxon>Alphaproteobacteria</taxon>
        <taxon>Rhodospirillales</taxon>
        <taxon>Azospirillaceae</taxon>
        <taxon>Azospirillum</taxon>
    </lineage>
</organism>
<gene>
    <name evidence="1" type="ORF">D3867_04950</name>
</gene>
<evidence type="ECO:0000313" key="1">
    <source>
        <dbReference type="EMBL" id="QCO01443.1"/>
    </source>
</evidence>
<dbReference type="EMBL" id="CP032330">
    <property type="protein sequence ID" value="QCO01443.1"/>
    <property type="molecule type" value="Genomic_DNA"/>
</dbReference>